<dbReference type="AlphaFoldDB" id="A0AAW2LAA0"/>
<dbReference type="InterPro" id="IPR013103">
    <property type="entry name" value="RVT_2"/>
</dbReference>
<proteinExistence type="predicted"/>
<dbReference type="PANTHER" id="PTHR11439">
    <property type="entry name" value="GAG-POL-RELATED RETROTRANSPOSON"/>
    <property type="match status" value="1"/>
</dbReference>
<dbReference type="EMBL" id="JACGWM010000095">
    <property type="protein sequence ID" value="KAL0315081.1"/>
    <property type="molecule type" value="Genomic_DNA"/>
</dbReference>
<organism evidence="2">
    <name type="scientific">Sesamum calycinum</name>
    <dbReference type="NCBI Taxonomy" id="2727403"/>
    <lineage>
        <taxon>Eukaryota</taxon>
        <taxon>Viridiplantae</taxon>
        <taxon>Streptophyta</taxon>
        <taxon>Embryophyta</taxon>
        <taxon>Tracheophyta</taxon>
        <taxon>Spermatophyta</taxon>
        <taxon>Magnoliopsida</taxon>
        <taxon>eudicotyledons</taxon>
        <taxon>Gunneridae</taxon>
        <taxon>Pentapetalae</taxon>
        <taxon>asterids</taxon>
        <taxon>lamiids</taxon>
        <taxon>Lamiales</taxon>
        <taxon>Pedaliaceae</taxon>
        <taxon>Sesamum</taxon>
    </lineage>
</organism>
<evidence type="ECO:0000259" key="1">
    <source>
        <dbReference type="Pfam" id="PF07727"/>
    </source>
</evidence>
<dbReference type="CDD" id="cd09272">
    <property type="entry name" value="RNase_HI_RT_Ty1"/>
    <property type="match status" value="1"/>
</dbReference>
<feature type="domain" description="Reverse transcriptase Ty1/copia-type" evidence="1">
    <location>
        <begin position="7"/>
        <end position="84"/>
    </location>
</feature>
<dbReference type="Pfam" id="PF07727">
    <property type="entry name" value="RVT_2"/>
    <property type="match status" value="1"/>
</dbReference>
<accession>A0AAW2LAA0</accession>
<gene>
    <name evidence="2" type="ORF">Scaly_2890900</name>
</gene>
<name>A0AAW2LAA0_9LAMI</name>
<dbReference type="PANTHER" id="PTHR11439:SF470">
    <property type="entry name" value="CYSTEINE-RICH RLK (RECEPTOR-LIKE PROTEIN KINASE) 8"/>
    <property type="match status" value="1"/>
</dbReference>
<protein>
    <submittedName>
        <fullName evidence="2">Retrovirus-related Pol polyprotein from transposon RE2</fullName>
    </submittedName>
</protein>
<reference evidence="2" key="1">
    <citation type="submission" date="2020-06" db="EMBL/GenBank/DDBJ databases">
        <authorList>
            <person name="Li T."/>
            <person name="Hu X."/>
            <person name="Zhang T."/>
            <person name="Song X."/>
            <person name="Zhang H."/>
            <person name="Dai N."/>
            <person name="Sheng W."/>
            <person name="Hou X."/>
            <person name="Wei L."/>
        </authorList>
    </citation>
    <scope>NUCLEOTIDE SEQUENCE</scope>
    <source>
        <strain evidence="2">KEN8</strain>
        <tissue evidence="2">Leaf</tissue>
    </source>
</reference>
<reference evidence="2" key="2">
    <citation type="journal article" date="2024" name="Plant">
        <title>Genomic evolution and insights into agronomic trait innovations of Sesamum species.</title>
        <authorList>
            <person name="Miao H."/>
            <person name="Wang L."/>
            <person name="Qu L."/>
            <person name="Liu H."/>
            <person name="Sun Y."/>
            <person name="Le M."/>
            <person name="Wang Q."/>
            <person name="Wei S."/>
            <person name="Zheng Y."/>
            <person name="Lin W."/>
            <person name="Duan Y."/>
            <person name="Cao H."/>
            <person name="Xiong S."/>
            <person name="Wang X."/>
            <person name="Wei L."/>
            <person name="Li C."/>
            <person name="Ma Q."/>
            <person name="Ju M."/>
            <person name="Zhao R."/>
            <person name="Li G."/>
            <person name="Mu C."/>
            <person name="Tian Q."/>
            <person name="Mei H."/>
            <person name="Zhang T."/>
            <person name="Gao T."/>
            <person name="Zhang H."/>
        </authorList>
    </citation>
    <scope>NUCLEOTIDE SEQUENCE</scope>
    <source>
        <strain evidence="2">KEN8</strain>
    </source>
</reference>
<comment type="caution">
    <text evidence="2">The sequence shown here is derived from an EMBL/GenBank/DDBJ whole genome shotgun (WGS) entry which is preliminary data.</text>
</comment>
<evidence type="ECO:0000313" key="2">
    <source>
        <dbReference type="EMBL" id="KAL0315081.1"/>
    </source>
</evidence>
<sequence>MNPDGSVERYKARLVAKGYNQIEGVDFCYIFSPIAKTVTIKVLLVVAIIKSWFLFQLDVNNVFLHGHLEEHVYMLPHEGYTKAQSGQTKKQVTVPRSSSEAEYRSMGSTLCELLWISYLLRELQVVPQPPIPFWCDNKATLDITANLVFSRAYEIARH</sequence>